<dbReference type="Pfam" id="PF01527">
    <property type="entry name" value="HTH_Tnp_1"/>
    <property type="match status" value="1"/>
</dbReference>
<dbReference type="PROSITE" id="PS50532">
    <property type="entry name" value="HTH_IS408"/>
    <property type="match status" value="1"/>
</dbReference>
<name>C5ZZF7_ECOLX</name>
<dbReference type="GO" id="GO:0006313">
    <property type="term" value="P:DNA transposition"/>
    <property type="evidence" value="ECO:0007669"/>
    <property type="project" value="InterPro"/>
</dbReference>
<dbReference type="InterPro" id="IPR010921">
    <property type="entry name" value="Trp_repressor/repl_initiator"/>
</dbReference>
<evidence type="ECO:0000259" key="1">
    <source>
        <dbReference type="PROSITE" id="PS50532"/>
    </source>
</evidence>
<dbReference type="AlphaFoldDB" id="C5ZZF7"/>
<evidence type="ECO:0000313" key="2">
    <source>
        <dbReference type="EMBL" id="ACT33473.1"/>
    </source>
</evidence>
<dbReference type="SUPFAM" id="SSF48295">
    <property type="entry name" value="TrpR-like"/>
    <property type="match status" value="1"/>
</dbReference>
<sequence length="243" mass="27868">MKIVLSGNNRAHLYRWTRTMNSQTKKDIPCFRSYLPDALRLRFEDKLTIRAIAQRLGLSHSTIPTLFQRFIASGIAWPLPDSISLAQLDAILYANRKKELTEPQISEGTWRKERRASYSREFKVRLAKQALQPGAVVARIAREHGINDNLLFKWKSQYEDGLLSDDDIQECMPVPVALTDTPELTRPVTNPFWRNKPDECPECDPGNVPRCELHLKSGVVKLFDPLTPEMLRALIREMKGGTR</sequence>
<dbReference type="EMBL" id="CP001162">
    <property type="protein sequence ID" value="ACT33473.1"/>
    <property type="molecule type" value="Genomic_DNA"/>
</dbReference>
<proteinExistence type="predicted"/>
<dbReference type="GO" id="GO:0004803">
    <property type="term" value="F:transposase activity"/>
    <property type="evidence" value="ECO:0007669"/>
    <property type="project" value="InterPro"/>
</dbReference>
<geneLocation type="plasmid" evidence="2">
    <name>pVir68</name>
</geneLocation>
<gene>
    <name evidence="2" type="ORF">pVir_13</name>
</gene>
<feature type="domain" description="HTH IS408-type" evidence="1">
    <location>
        <begin position="35"/>
        <end position="117"/>
    </location>
</feature>
<reference evidence="2" key="1">
    <citation type="journal article" date="2010" name="Vet. Microbiol.">
        <title>Pyrosequencing of the Vir plasmid of necrotoxigenic Escherichia coli.</title>
        <authorList>
            <person name="Johnson T.J."/>
            <person name="DebRoy C."/>
            <person name="Belton S."/>
            <person name="Williams M.L."/>
            <person name="Lawrence M."/>
            <person name="Nolan L.K."/>
            <person name="Thorsness J.L."/>
        </authorList>
    </citation>
    <scope>NUCLEOTIDE SEQUENCE [LARGE SCALE GENOMIC DNA]</scope>
    <source>
        <strain evidence="2">Vir68</strain>
        <plasmid evidence="2">pVir68</plasmid>
    </source>
</reference>
<protein>
    <recommendedName>
        <fullName evidence="1">HTH IS408-type domain-containing protein</fullName>
    </recommendedName>
</protein>
<keyword evidence="2" id="KW-0614">Plasmid</keyword>
<accession>C5ZZF7</accession>
<dbReference type="InterPro" id="IPR017895">
    <property type="entry name" value="HTH_IS408/IS1162_type"/>
</dbReference>
<dbReference type="InterPro" id="IPR002514">
    <property type="entry name" value="Transposase_8"/>
</dbReference>
<organism evidence="2">
    <name type="scientific">Escherichia coli Vir68</name>
    <dbReference type="NCBI Taxonomy" id="563770"/>
    <lineage>
        <taxon>Bacteria</taxon>
        <taxon>Pseudomonadati</taxon>
        <taxon>Pseudomonadota</taxon>
        <taxon>Gammaproteobacteria</taxon>
        <taxon>Enterobacterales</taxon>
        <taxon>Enterobacteriaceae</taxon>
        <taxon>Escherichia</taxon>
    </lineage>
</organism>
<dbReference type="GO" id="GO:0043565">
    <property type="term" value="F:sequence-specific DNA binding"/>
    <property type="evidence" value="ECO:0007669"/>
    <property type="project" value="InterPro"/>
</dbReference>
<dbReference type="NCBIfam" id="NF038385">
    <property type="entry name" value="IS66_access_TnpA"/>
    <property type="match status" value="1"/>
</dbReference>